<reference evidence="1" key="1">
    <citation type="journal article" date="2015" name="Nature">
        <title>Complex archaea that bridge the gap between prokaryotes and eukaryotes.</title>
        <authorList>
            <person name="Spang A."/>
            <person name="Saw J.H."/>
            <person name="Jorgensen S.L."/>
            <person name="Zaremba-Niedzwiedzka K."/>
            <person name="Martijn J."/>
            <person name="Lind A.E."/>
            <person name="van Eijk R."/>
            <person name="Schleper C."/>
            <person name="Guy L."/>
            <person name="Ettema T.J."/>
        </authorList>
    </citation>
    <scope>NUCLEOTIDE SEQUENCE</scope>
</reference>
<accession>A0A0F9IJD4</accession>
<protein>
    <submittedName>
        <fullName evidence="1">Uncharacterized protein</fullName>
    </submittedName>
</protein>
<evidence type="ECO:0000313" key="1">
    <source>
        <dbReference type="EMBL" id="KKL87332.1"/>
    </source>
</evidence>
<gene>
    <name evidence="1" type="ORF">LCGC14_1935810</name>
</gene>
<name>A0A0F9IJD4_9ZZZZ</name>
<organism evidence="1">
    <name type="scientific">marine sediment metagenome</name>
    <dbReference type="NCBI Taxonomy" id="412755"/>
    <lineage>
        <taxon>unclassified sequences</taxon>
        <taxon>metagenomes</taxon>
        <taxon>ecological metagenomes</taxon>
    </lineage>
</organism>
<sequence length="164" mass="19113">MVHLQRIENVTAVEILHGVPPFIKKRRRRGAKGVGLRYEAKVQRYFVGEFGYEYIPGPWFMYRVRERPKVTNYAQPDGLLIQPHRGAVTIVEIKYNHCSDSYFQLVDKYLPLVKALFGDALWVFPLVTVVKWYDRDTDYPASIRLRDSIEKCSTAQIGVHICRP</sequence>
<feature type="non-terminal residue" evidence="1">
    <location>
        <position position="164"/>
    </location>
</feature>
<proteinExistence type="predicted"/>
<dbReference type="AlphaFoldDB" id="A0A0F9IJD4"/>
<comment type="caution">
    <text evidence="1">The sequence shown here is derived from an EMBL/GenBank/DDBJ whole genome shotgun (WGS) entry which is preliminary data.</text>
</comment>
<dbReference type="EMBL" id="LAZR01020862">
    <property type="protein sequence ID" value="KKL87332.1"/>
    <property type="molecule type" value="Genomic_DNA"/>
</dbReference>